<feature type="compositionally biased region" description="Gly residues" evidence="1">
    <location>
        <begin position="64"/>
        <end position="79"/>
    </location>
</feature>
<keyword evidence="2" id="KW-0812">Transmembrane</keyword>
<protein>
    <recommendedName>
        <fullName evidence="5">ATPase AAA</fullName>
    </recommendedName>
</protein>
<keyword evidence="2" id="KW-0472">Membrane</keyword>
<feature type="region of interest" description="Disordered" evidence="1">
    <location>
        <begin position="64"/>
        <end position="452"/>
    </location>
</feature>
<evidence type="ECO:0000256" key="1">
    <source>
        <dbReference type="SAM" id="MobiDB-lite"/>
    </source>
</evidence>
<feature type="compositionally biased region" description="Low complexity" evidence="1">
    <location>
        <begin position="306"/>
        <end position="326"/>
    </location>
</feature>
<keyword evidence="2" id="KW-1133">Transmembrane helix</keyword>
<feature type="compositionally biased region" description="Acidic residues" evidence="1">
    <location>
        <begin position="143"/>
        <end position="163"/>
    </location>
</feature>
<organism evidence="3 4">
    <name type="scientific">Halosolutus amylolyticus</name>
    <dbReference type="NCBI Taxonomy" id="2932267"/>
    <lineage>
        <taxon>Archaea</taxon>
        <taxon>Methanobacteriati</taxon>
        <taxon>Methanobacteriota</taxon>
        <taxon>Stenosarchaea group</taxon>
        <taxon>Halobacteria</taxon>
        <taxon>Halobacteriales</taxon>
        <taxon>Natrialbaceae</taxon>
        <taxon>Halosolutus</taxon>
    </lineage>
</organism>
<feature type="transmembrane region" description="Helical" evidence="2">
    <location>
        <begin position="6"/>
        <end position="35"/>
    </location>
</feature>
<feature type="compositionally biased region" description="Acidic residues" evidence="1">
    <location>
        <begin position="340"/>
        <end position="351"/>
    </location>
</feature>
<sequence>MVEVDVQLLVGTAVTVFLALMFFGVVVLWDVALALRSVGDKVDKLEDSIDDNLTDIGHSLDGVSTGGGGTQLHLSGGGTISSAPGATQAQAPQQSQGQAQPQSGPARGQAQPQGSRAAGRPQAPHAQQSGEQPPQHPPSAENGSDEATEPDGDAAEDDAMEETEAVHEAAASDGVQDDASTPEETGPDVEDESEPTEETPTDPLVERNRDRFATPADRTPWYATPIDWAAVGEVQPEIAGELTDGSERTIDESEIIAAGPPESAPSDSTTELEEGRDDSSSDGDAATTSRTGRSGDDADAEDDGSDASTAGSNDAGDGATAATSTDESSDATGERGAITEEVEAITDETADESTTRTDDGGPADGAVLSYDETDDDAGDDAMDGRESDESNEQVSEDRSDDTPVADPGTDEPTDASEGDTDPDRESSSRPLDTDASGFDFEDVSEFDEERADVPVEEAVDTMNEDAPTPELSSHRFDVTAETDGDGAILTFEFDADTVDISGSTERLLTYQMRSYADQDSTPDGDVTIGQRRIVIEIPASDGTAVQQWGEAAVSIIDRTLYLSDNSGEE</sequence>
<accession>A0ABD5PUE4</accession>
<evidence type="ECO:0000313" key="3">
    <source>
        <dbReference type="EMBL" id="MFC4543569.1"/>
    </source>
</evidence>
<proteinExistence type="predicted"/>
<feature type="compositionally biased region" description="Low complexity" evidence="1">
    <location>
        <begin position="81"/>
        <end position="115"/>
    </location>
</feature>
<comment type="caution">
    <text evidence="3">The sequence shown here is derived from an EMBL/GenBank/DDBJ whole genome shotgun (WGS) entry which is preliminary data.</text>
</comment>
<dbReference type="RefSeq" id="WP_250138656.1">
    <property type="nucleotide sequence ID" value="NZ_JALIQP010000001.1"/>
</dbReference>
<feature type="compositionally biased region" description="Acidic residues" evidence="1">
    <location>
        <begin position="439"/>
        <end position="452"/>
    </location>
</feature>
<feature type="compositionally biased region" description="Acidic residues" evidence="1">
    <location>
        <begin position="371"/>
        <end position="381"/>
    </location>
</feature>
<keyword evidence="4" id="KW-1185">Reference proteome</keyword>
<evidence type="ECO:0000313" key="4">
    <source>
        <dbReference type="Proteomes" id="UP001595898"/>
    </source>
</evidence>
<evidence type="ECO:0000256" key="2">
    <source>
        <dbReference type="SAM" id="Phobius"/>
    </source>
</evidence>
<gene>
    <name evidence="3" type="ORF">ACFO5R_16705</name>
</gene>
<name>A0ABD5PUE4_9EURY</name>
<dbReference type="Proteomes" id="UP001595898">
    <property type="component" value="Unassembled WGS sequence"/>
</dbReference>
<feature type="compositionally biased region" description="Acidic residues" evidence="1">
    <location>
        <begin position="185"/>
        <end position="200"/>
    </location>
</feature>
<reference evidence="3 4" key="1">
    <citation type="journal article" date="2019" name="Int. J. Syst. Evol. Microbiol.">
        <title>The Global Catalogue of Microorganisms (GCM) 10K type strain sequencing project: providing services to taxonomists for standard genome sequencing and annotation.</title>
        <authorList>
            <consortium name="The Broad Institute Genomics Platform"/>
            <consortium name="The Broad Institute Genome Sequencing Center for Infectious Disease"/>
            <person name="Wu L."/>
            <person name="Ma J."/>
        </authorList>
    </citation>
    <scope>NUCLEOTIDE SEQUENCE [LARGE SCALE GENOMIC DNA]</scope>
    <source>
        <strain evidence="3 4">WLHS5</strain>
    </source>
</reference>
<feature type="compositionally biased region" description="Acidic residues" evidence="1">
    <location>
        <begin position="408"/>
        <end position="420"/>
    </location>
</feature>
<dbReference type="AlphaFoldDB" id="A0ABD5PUE4"/>
<dbReference type="EMBL" id="JBHSFA010000009">
    <property type="protein sequence ID" value="MFC4543569.1"/>
    <property type="molecule type" value="Genomic_DNA"/>
</dbReference>
<evidence type="ECO:0008006" key="5">
    <source>
        <dbReference type="Google" id="ProtNLM"/>
    </source>
</evidence>